<evidence type="ECO:0000256" key="3">
    <source>
        <dbReference type="RuleBase" id="RU000363"/>
    </source>
</evidence>
<dbReference type="AlphaFoldDB" id="A0A5C3LJJ6"/>
<dbReference type="STRING" id="68775.A0A5C3LJJ6"/>
<dbReference type="Pfam" id="PF00106">
    <property type="entry name" value="adh_short"/>
    <property type="match status" value="1"/>
</dbReference>
<accession>A0A5C3LJJ6</accession>
<dbReference type="InterPro" id="IPR051911">
    <property type="entry name" value="SDR_oxidoreductase"/>
</dbReference>
<proteinExistence type="inferred from homology"/>
<comment type="similarity">
    <text evidence="1 3">Belongs to the short-chain dehydrogenases/reductases (SDR) family.</text>
</comment>
<dbReference type="PRINTS" id="PR00081">
    <property type="entry name" value="GDHRDH"/>
</dbReference>
<gene>
    <name evidence="4" type="ORF">BDQ12DRAFT_451407</name>
</gene>
<name>A0A5C3LJJ6_9AGAR</name>
<evidence type="ECO:0000256" key="2">
    <source>
        <dbReference type="ARBA" id="ARBA00023002"/>
    </source>
</evidence>
<evidence type="ECO:0000256" key="1">
    <source>
        <dbReference type="ARBA" id="ARBA00006484"/>
    </source>
</evidence>
<dbReference type="EMBL" id="ML213657">
    <property type="protein sequence ID" value="TFK33040.1"/>
    <property type="molecule type" value="Genomic_DNA"/>
</dbReference>
<protein>
    <submittedName>
        <fullName evidence="4">NAD-P-binding protein</fullName>
    </submittedName>
</protein>
<evidence type="ECO:0000313" key="4">
    <source>
        <dbReference type="EMBL" id="TFK33040.1"/>
    </source>
</evidence>
<dbReference type="OrthoDB" id="1274115at2759"/>
<dbReference type="InterPro" id="IPR036291">
    <property type="entry name" value="NAD(P)-bd_dom_sf"/>
</dbReference>
<dbReference type="InterPro" id="IPR002347">
    <property type="entry name" value="SDR_fam"/>
</dbReference>
<dbReference type="Gene3D" id="3.40.50.720">
    <property type="entry name" value="NAD(P)-binding Rossmann-like Domain"/>
    <property type="match status" value="1"/>
</dbReference>
<organism evidence="4 5">
    <name type="scientific">Crucibulum laeve</name>
    <dbReference type="NCBI Taxonomy" id="68775"/>
    <lineage>
        <taxon>Eukaryota</taxon>
        <taxon>Fungi</taxon>
        <taxon>Dikarya</taxon>
        <taxon>Basidiomycota</taxon>
        <taxon>Agaricomycotina</taxon>
        <taxon>Agaricomycetes</taxon>
        <taxon>Agaricomycetidae</taxon>
        <taxon>Agaricales</taxon>
        <taxon>Agaricineae</taxon>
        <taxon>Nidulariaceae</taxon>
        <taxon>Crucibulum</taxon>
    </lineage>
</organism>
<dbReference type="PRINTS" id="PR00080">
    <property type="entry name" value="SDRFAMILY"/>
</dbReference>
<dbReference type="PANTHER" id="PTHR43976">
    <property type="entry name" value="SHORT CHAIN DEHYDROGENASE"/>
    <property type="match status" value="1"/>
</dbReference>
<keyword evidence="2" id="KW-0560">Oxidoreductase</keyword>
<sequence length="286" mass="31178">MQTQQVWLITGSSSGFGRSMAEAALKGGHCVVATLRNPQKLANLEGTYSTDRLLVLGLDVTKKDDVSNAFAIAKAVFGRIDVVFNNAGVAIVGEVEAVPDEVGRSIFEVLFWGAMNVTREAIKYMRENEPVDGHILQISSLYGIVGESGTGHYSAAKFALEGLTESLVKELEPNWKIKVTIIEPGPFITDLPDNGIFIPSAHPPLSNGQSRTHPATKIINGDTNKAAQAFLRLVLLPDPPLRLPMHKNVVEAFKMKAASLLKDAEKYESWSDDLLLPEELWKEAQA</sequence>
<dbReference type="SUPFAM" id="SSF51735">
    <property type="entry name" value="NAD(P)-binding Rossmann-fold domains"/>
    <property type="match status" value="1"/>
</dbReference>
<dbReference type="PANTHER" id="PTHR43976:SF16">
    <property type="entry name" value="SHORT-CHAIN DEHYDROGENASE_REDUCTASE FAMILY PROTEIN"/>
    <property type="match status" value="1"/>
</dbReference>
<reference evidence="4 5" key="1">
    <citation type="journal article" date="2019" name="Nat. Ecol. Evol.">
        <title>Megaphylogeny resolves global patterns of mushroom evolution.</title>
        <authorList>
            <person name="Varga T."/>
            <person name="Krizsan K."/>
            <person name="Foldi C."/>
            <person name="Dima B."/>
            <person name="Sanchez-Garcia M."/>
            <person name="Sanchez-Ramirez S."/>
            <person name="Szollosi G.J."/>
            <person name="Szarkandi J.G."/>
            <person name="Papp V."/>
            <person name="Albert L."/>
            <person name="Andreopoulos W."/>
            <person name="Angelini C."/>
            <person name="Antonin V."/>
            <person name="Barry K.W."/>
            <person name="Bougher N.L."/>
            <person name="Buchanan P."/>
            <person name="Buyck B."/>
            <person name="Bense V."/>
            <person name="Catcheside P."/>
            <person name="Chovatia M."/>
            <person name="Cooper J."/>
            <person name="Damon W."/>
            <person name="Desjardin D."/>
            <person name="Finy P."/>
            <person name="Geml J."/>
            <person name="Haridas S."/>
            <person name="Hughes K."/>
            <person name="Justo A."/>
            <person name="Karasinski D."/>
            <person name="Kautmanova I."/>
            <person name="Kiss B."/>
            <person name="Kocsube S."/>
            <person name="Kotiranta H."/>
            <person name="LaButti K.M."/>
            <person name="Lechner B.E."/>
            <person name="Liimatainen K."/>
            <person name="Lipzen A."/>
            <person name="Lukacs Z."/>
            <person name="Mihaltcheva S."/>
            <person name="Morgado L.N."/>
            <person name="Niskanen T."/>
            <person name="Noordeloos M.E."/>
            <person name="Ohm R.A."/>
            <person name="Ortiz-Santana B."/>
            <person name="Ovrebo C."/>
            <person name="Racz N."/>
            <person name="Riley R."/>
            <person name="Savchenko A."/>
            <person name="Shiryaev A."/>
            <person name="Soop K."/>
            <person name="Spirin V."/>
            <person name="Szebenyi C."/>
            <person name="Tomsovsky M."/>
            <person name="Tulloss R.E."/>
            <person name="Uehling J."/>
            <person name="Grigoriev I.V."/>
            <person name="Vagvolgyi C."/>
            <person name="Papp T."/>
            <person name="Martin F.M."/>
            <person name="Miettinen O."/>
            <person name="Hibbett D.S."/>
            <person name="Nagy L.G."/>
        </authorList>
    </citation>
    <scope>NUCLEOTIDE SEQUENCE [LARGE SCALE GENOMIC DNA]</scope>
    <source>
        <strain evidence="4 5">CBS 166.37</strain>
    </source>
</reference>
<keyword evidence="5" id="KW-1185">Reference proteome</keyword>
<evidence type="ECO:0000313" key="5">
    <source>
        <dbReference type="Proteomes" id="UP000308652"/>
    </source>
</evidence>
<dbReference type="GO" id="GO:0016491">
    <property type="term" value="F:oxidoreductase activity"/>
    <property type="evidence" value="ECO:0007669"/>
    <property type="project" value="UniProtKB-KW"/>
</dbReference>
<dbReference type="Proteomes" id="UP000308652">
    <property type="component" value="Unassembled WGS sequence"/>
</dbReference>